<dbReference type="FunFam" id="3.30.160.60:FF:001498">
    <property type="entry name" value="Zinc finger protein 404"/>
    <property type="match status" value="1"/>
</dbReference>
<dbReference type="InterPro" id="IPR001909">
    <property type="entry name" value="KRAB"/>
</dbReference>
<accession>A0A5F8GL35</accession>
<dbReference type="Pfam" id="PF00096">
    <property type="entry name" value="zf-C2H2"/>
    <property type="match status" value="6"/>
</dbReference>
<evidence type="ECO:0000256" key="2">
    <source>
        <dbReference type="ARBA" id="ARBA00006991"/>
    </source>
</evidence>
<reference evidence="11" key="3">
    <citation type="submission" date="2025-09" db="UniProtKB">
        <authorList>
            <consortium name="Ensembl"/>
        </authorList>
    </citation>
    <scope>IDENTIFICATION</scope>
</reference>
<dbReference type="FunFam" id="3.30.160.60:FF:002343">
    <property type="entry name" value="Zinc finger protein 33A"/>
    <property type="match status" value="2"/>
</dbReference>
<dbReference type="CDD" id="cd07765">
    <property type="entry name" value="KRAB_A-box"/>
    <property type="match status" value="1"/>
</dbReference>
<dbReference type="GO" id="GO:0008270">
    <property type="term" value="F:zinc ion binding"/>
    <property type="evidence" value="ECO:0007669"/>
    <property type="project" value="UniProtKB-KW"/>
</dbReference>
<dbReference type="PANTHER" id="PTHR16515:SF57">
    <property type="entry name" value="ZINC FINGER PROTEIN 154-LIKE"/>
    <property type="match status" value="1"/>
</dbReference>
<dbReference type="Pfam" id="PF13465">
    <property type="entry name" value="zf-H2C2_2"/>
    <property type="match status" value="2"/>
</dbReference>
<dbReference type="GeneTree" id="ENSGT00950000183169"/>
<evidence type="ECO:0000256" key="5">
    <source>
        <dbReference type="ARBA" id="ARBA00022771"/>
    </source>
</evidence>
<keyword evidence="6" id="KW-0862">Zinc</keyword>
<organism evidence="11 12">
    <name type="scientific">Monodelphis domestica</name>
    <name type="common">Gray short-tailed opossum</name>
    <dbReference type="NCBI Taxonomy" id="13616"/>
    <lineage>
        <taxon>Eukaryota</taxon>
        <taxon>Metazoa</taxon>
        <taxon>Chordata</taxon>
        <taxon>Craniata</taxon>
        <taxon>Vertebrata</taxon>
        <taxon>Euteleostomi</taxon>
        <taxon>Mammalia</taxon>
        <taxon>Metatheria</taxon>
        <taxon>Didelphimorphia</taxon>
        <taxon>Didelphidae</taxon>
        <taxon>Monodelphis</taxon>
    </lineage>
</organism>
<evidence type="ECO:0000256" key="7">
    <source>
        <dbReference type="ARBA" id="ARBA00023242"/>
    </source>
</evidence>
<dbReference type="Proteomes" id="UP000002280">
    <property type="component" value="Chromosome 4"/>
</dbReference>
<sequence length="548" mass="63009">MSGAILPPRPGCKGCSLPCSYCGKVSITFHDVAVGFTQEEWDLLDDSQKELYLEVLLDNVQNLLSVGLPVPREIFISCFQPGKTPWLLEQKGPRNSCAEAETNFEMKEMSTKLSLFVEGSGSQRCMNEGLCHFILKEICDSNIKVNRNPKSDCQFEETGEKFNRYPVLKQYTTLPSGNDCLQYGEYRKSFPEEVGLVEWNEKPVEMPRYQGNLGGMGLDWSLDFIRHPKSKIVKMVFVNNKSERPSSQNSELAAHERIHTADKSYECMHCGKVFKWRGHLALHQRIHTGEKPFECKLCGKTFTESGSLARHQRIHTGEKPFECKHCGKAFTQKTYLAKHQRIHIGEKPYECKHCGKAFTQWSHLADHQRIHTGEKPYECKHCGKAFTQKCSFTRHQRIHTGEKPYECKHCGKAFTQWSHLADHQRIHTGEKPYECKQCGKAFTERVNLARHQRIHTGEKPYECKLCGKTFTESGSLAVHQRIHTGEKPYECKYCGKTFTQWSPLARHQRIHTRQKPYESKHCGKAFTQMSNLAAHHRIHIGEKPFCVE</sequence>
<reference evidence="11 12" key="1">
    <citation type="journal article" date="2007" name="Nature">
        <title>Genome of the marsupial Monodelphis domestica reveals innovation in non-coding sequences.</title>
        <authorList>
            <person name="Mikkelsen T.S."/>
            <person name="Wakefield M.J."/>
            <person name="Aken B."/>
            <person name="Amemiya C.T."/>
            <person name="Chang J.L."/>
            <person name="Duke S."/>
            <person name="Garber M."/>
            <person name="Gentles A.J."/>
            <person name="Goodstadt L."/>
            <person name="Heger A."/>
            <person name="Jurka J."/>
            <person name="Kamal M."/>
            <person name="Mauceli E."/>
            <person name="Searle S.M."/>
            <person name="Sharpe T."/>
            <person name="Baker M.L."/>
            <person name="Batzer M.A."/>
            <person name="Benos P.V."/>
            <person name="Belov K."/>
            <person name="Clamp M."/>
            <person name="Cook A."/>
            <person name="Cuff J."/>
            <person name="Das R."/>
            <person name="Davidow L."/>
            <person name="Deakin J.E."/>
            <person name="Fazzari M.J."/>
            <person name="Glass J.L."/>
            <person name="Grabherr M."/>
            <person name="Greally J.M."/>
            <person name="Gu W."/>
            <person name="Hore T.A."/>
            <person name="Huttley G.A."/>
            <person name="Kleber M."/>
            <person name="Jirtle R.L."/>
            <person name="Koina E."/>
            <person name="Lee J.T."/>
            <person name="Mahony S."/>
            <person name="Marra M.A."/>
            <person name="Miller R.D."/>
            <person name="Nicholls R.D."/>
            <person name="Oda M."/>
            <person name="Papenfuss A.T."/>
            <person name="Parra Z.E."/>
            <person name="Pollock D.D."/>
            <person name="Ray D.A."/>
            <person name="Schein J.E."/>
            <person name="Speed T.P."/>
            <person name="Thompson K."/>
            <person name="VandeBerg J.L."/>
            <person name="Wade C.M."/>
            <person name="Walker J.A."/>
            <person name="Waters P.D."/>
            <person name="Webber C."/>
            <person name="Weidman J.R."/>
            <person name="Xie X."/>
            <person name="Zody M.C."/>
            <person name="Baldwin J."/>
            <person name="Abdouelleil A."/>
            <person name="Abdulkadir J."/>
            <person name="Abebe A."/>
            <person name="Abera B."/>
            <person name="Abreu J."/>
            <person name="Acer S.C."/>
            <person name="Aftuck L."/>
            <person name="Alexander A."/>
            <person name="An P."/>
            <person name="Anderson E."/>
            <person name="Anderson S."/>
            <person name="Arachi H."/>
            <person name="Azer M."/>
            <person name="Bachantsang P."/>
            <person name="Barry A."/>
            <person name="Bayul T."/>
            <person name="Berlin A."/>
            <person name="Bessette D."/>
            <person name="Bloom T."/>
            <person name="Bloom T."/>
            <person name="Boguslavskiy L."/>
            <person name="Bonnet C."/>
            <person name="Boukhgalter B."/>
            <person name="Bourzgui I."/>
            <person name="Brown A."/>
            <person name="Cahill P."/>
            <person name="Channer S."/>
            <person name="Cheshatsang Y."/>
            <person name="Chuda L."/>
            <person name="Citroen M."/>
            <person name="Collymore A."/>
            <person name="Cooke P."/>
            <person name="Costello M."/>
            <person name="D'Aco K."/>
            <person name="Daza R."/>
            <person name="De Haan G."/>
            <person name="DeGray S."/>
            <person name="DeMaso C."/>
            <person name="Dhargay N."/>
            <person name="Dooley K."/>
            <person name="Dooley E."/>
            <person name="Doricent M."/>
            <person name="Dorje P."/>
            <person name="Dorjee K."/>
            <person name="Dupes A."/>
            <person name="Elong R."/>
            <person name="Falk J."/>
            <person name="Farina A."/>
            <person name="Faro S."/>
            <person name="Ferguson D."/>
            <person name="Fisher S."/>
            <person name="Foley C.D."/>
            <person name="Franke A."/>
            <person name="Friedrich D."/>
            <person name="Gadbois L."/>
            <person name="Gearin G."/>
            <person name="Gearin C.R."/>
            <person name="Giannoukos G."/>
            <person name="Goode T."/>
            <person name="Graham J."/>
            <person name="Grandbois E."/>
            <person name="Grewal S."/>
            <person name="Gyaltsen K."/>
            <person name="Hafez N."/>
            <person name="Hagos B."/>
            <person name="Hall J."/>
            <person name="Henson C."/>
            <person name="Hollinger A."/>
            <person name="Honan T."/>
            <person name="Huard M.D."/>
            <person name="Hughes L."/>
            <person name="Hurhula B."/>
            <person name="Husby M.E."/>
            <person name="Kamat A."/>
            <person name="Kanga B."/>
            <person name="Kashin S."/>
            <person name="Khazanovich D."/>
            <person name="Kisner P."/>
            <person name="Lance K."/>
            <person name="Lara M."/>
            <person name="Lee W."/>
            <person name="Lennon N."/>
            <person name="Letendre F."/>
            <person name="LeVine R."/>
            <person name="Lipovsky A."/>
            <person name="Liu X."/>
            <person name="Liu J."/>
            <person name="Liu S."/>
            <person name="Lokyitsang T."/>
            <person name="Lokyitsang Y."/>
            <person name="Lubonja R."/>
            <person name="Lui A."/>
            <person name="MacDonald P."/>
            <person name="Magnisalis V."/>
            <person name="Maru K."/>
            <person name="Matthews C."/>
            <person name="McCusker W."/>
            <person name="McDonough S."/>
            <person name="Mehta T."/>
            <person name="Meldrim J."/>
            <person name="Meneus L."/>
            <person name="Mihai O."/>
            <person name="Mihalev A."/>
            <person name="Mihova T."/>
            <person name="Mittelman R."/>
            <person name="Mlenga V."/>
            <person name="Montmayeur A."/>
            <person name="Mulrain L."/>
            <person name="Navidi A."/>
            <person name="Naylor J."/>
            <person name="Negash T."/>
            <person name="Nguyen T."/>
            <person name="Nguyen N."/>
            <person name="Nicol R."/>
            <person name="Norbu C."/>
            <person name="Norbu N."/>
            <person name="Novod N."/>
            <person name="O'Neill B."/>
            <person name="Osman S."/>
            <person name="Markiewicz E."/>
            <person name="Oyono O.L."/>
            <person name="Patti C."/>
            <person name="Phunkhang P."/>
            <person name="Pierre F."/>
            <person name="Priest M."/>
            <person name="Raghuraman S."/>
            <person name="Rege F."/>
            <person name="Reyes R."/>
            <person name="Rise C."/>
            <person name="Rogov P."/>
            <person name="Ross K."/>
            <person name="Ryan E."/>
            <person name="Settipalli S."/>
            <person name="Shea T."/>
            <person name="Sherpa N."/>
            <person name="Shi L."/>
            <person name="Shih D."/>
            <person name="Sparrow T."/>
            <person name="Spaulding J."/>
            <person name="Stalker J."/>
            <person name="Stange-Thomann N."/>
            <person name="Stavropoulos S."/>
            <person name="Stone C."/>
            <person name="Strader C."/>
            <person name="Tesfaye S."/>
            <person name="Thomson T."/>
            <person name="Thoulutsang Y."/>
            <person name="Thoulutsang D."/>
            <person name="Topham K."/>
            <person name="Topping I."/>
            <person name="Tsamla T."/>
            <person name="Vassiliev H."/>
            <person name="Vo A."/>
            <person name="Wangchuk T."/>
            <person name="Wangdi T."/>
            <person name="Weiand M."/>
            <person name="Wilkinson J."/>
            <person name="Wilson A."/>
            <person name="Yadav S."/>
            <person name="Young G."/>
            <person name="Yu Q."/>
            <person name="Zembek L."/>
            <person name="Zhong D."/>
            <person name="Zimmer A."/>
            <person name="Zwirko Z."/>
            <person name="Jaffe D.B."/>
            <person name="Alvarez P."/>
            <person name="Brockman W."/>
            <person name="Butler J."/>
            <person name="Chin C."/>
            <person name="Gnerre S."/>
            <person name="MacCallum I."/>
            <person name="Graves J.A."/>
            <person name="Ponting C.P."/>
            <person name="Breen M."/>
            <person name="Samollow P.B."/>
            <person name="Lander E.S."/>
            <person name="Lindblad-Toh K."/>
        </authorList>
    </citation>
    <scope>NUCLEOTIDE SEQUENCE [LARGE SCALE GENOMIC DNA]</scope>
</reference>
<dbReference type="GO" id="GO:0005634">
    <property type="term" value="C:nucleus"/>
    <property type="evidence" value="ECO:0007669"/>
    <property type="project" value="UniProtKB-SubCell"/>
</dbReference>
<dbReference type="SMART" id="SM00349">
    <property type="entry name" value="KRAB"/>
    <property type="match status" value="1"/>
</dbReference>
<dbReference type="GO" id="GO:0006355">
    <property type="term" value="P:regulation of DNA-templated transcription"/>
    <property type="evidence" value="ECO:0007669"/>
    <property type="project" value="InterPro"/>
</dbReference>
<dbReference type="FunFam" id="3.30.160.60:FF:000592">
    <property type="entry name" value="zinc finger protein 90 homolog"/>
    <property type="match status" value="1"/>
</dbReference>
<keyword evidence="5 8" id="KW-0863">Zinc-finger</keyword>
<feature type="domain" description="C2H2-type" evidence="9">
    <location>
        <begin position="377"/>
        <end position="404"/>
    </location>
</feature>
<feature type="domain" description="C2H2-type" evidence="9">
    <location>
        <begin position="265"/>
        <end position="292"/>
    </location>
</feature>
<evidence type="ECO:0000256" key="3">
    <source>
        <dbReference type="ARBA" id="ARBA00022723"/>
    </source>
</evidence>
<name>A0A5F8GL35_MONDO</name>
<keyword evidence="3" id="KW-0479">Metal-binding</keyword>
<feature type="domain" description="C2H2-type" evidence="9">
    <location>
        <begin position="489"/>
        <end position="516"/>
    </location>
</feature>
<dbReference type="Gene3D" id="3.30.160.60">
    <property type="entry name" value="Classic Zinc Finger"/>
    <property type="match status" value="10"/>
</dbReference>
<feature type="domain" description="KRAB" evidence="10">
    <location>
        <begin position="27"/>
        <end position="98"/>
    </location>
</feature>
<evidence type="ECO:0000313" key="12">
    <source>
        <dbReference type="Proteomes" id="UP000002280"/>
    </source>
</evidence>
<feature type="domain" description="C2H2-type" evidence="9">
    <location>
        <begin position="321"/>
        <end position="348"/>
    </location>
</feature>
<dbReference type="InterPro" id="IPR013087">
    <property type="entry name" value="Znf_C2H2_type"/>
</dbReference>
<evidence type="ECO:0000256" key="4">
    <source>
        <dbReference type="ARBA" id="ARBA00022737"/>
    </source>
</evidence>
<dbReference type="SMART" id="SM00355">
    <property type="entry name" value="ZnF_C2H2"/>
    <property type="match status" value="10"/>
</dbReference>
<dbReference type="PANTHER" id="PTHR16515">
    <property type="entry name" value="PR DOMAIN ZINC FINGER PROTEIN"/>
    <property type="match status" value="1"/>
</dbReference>
<dbReference type="FunFam" id="3.30.160.60:FF:002573">
    <property type="entry name" value="Uncharacterized protein"/>
    <property type="match status" value="2"/>
</dbReference>
<dbReference type="PROSITE" id="PS50805">
    <property type="entry name" value="KRAB"/>
    <property type="match status" value="1"/>
</dbReference>
<dbReference type="PROSITE" id="PS00028">
    <property type="entry name" value="ZINC_FINGER_C2H2_1"/>
    <property type="match status" value="9"/>
</dbReference>
<dbReference type="InterPro" id="IPR036051">
    <property type="entry name" value="KRAB_dom_sf"/>
</dbReference>
<gene>
    <name evidence="11" type="primary">LOC103102197</name>
</gene>
<evidence type="ECO:0000313" key="11">
    <source>
        <dbReference type="Ensembl" id="ENSMODP00000048225.1"/>
    </source>
</evidence>
<feature type="domain" description="C2H2-type" evidence="9">
    <location>
        <begin position="433"/>
        <end position="460"/>
    </location>
</feature>
<dbReference type="PROSITE" id="PS50157">
    <property type="entry name" value="ZINC_FINGER_C2H2_2"/>
    <property type="match status" value="10"/>
</dbReference>
<keyword evidence="7" id="KW-0539">Nucleus</keyword>
<keyword evidence="4" id="KW-0677">Repeat</keyword>
<proteinExistence type="inferred from homology"/>
<dbReference type="SUPFAM" id="SSF57667">
    <property type="entry name" value="beta-beta-alpha zinc fingers"/>
    <property type="match status" value="5"/>
</dbReference>
<feature type="domain" description="C2H2-type" evidence="9">
    <location>
        <begin position="293"/>
        <end position="320"/>
    </location>
</feature>
<comment type="subcellular location">
    <subcellularLocation>
        <location evidence="1">Nucleus</location>
    </subcellularLocation>
</comment>
<evidence type="ECO:0000256" key="8">
    <source>
        <dbReference type="PROSITE-ProRule" id="PRU00042"/>
    </source>
</evidence>
<comment type="similarity">
    <text evidence="2">Belongs to the krueppel C2H2-type zinc-finger protein family.</text>
</comment>
<dbReference type="Ensembl" id="ENSMODT00000085826.1">
    <property type="protein sequence ID" value="ENSMODP00000048225.1"/>
    <property type="gene ID" value="ENSMODG00000003524.4"/>
</dbReference>
<dbReference type="Bgee" id="ENSMODG00000003524">
    <property type="expression patterns" value="Expressed in uterus and 21 other cell types or tissues"/>
</dbReference>
<dbReference type="FunFam" id="3.30.160.60:FF:002577">
    <property type="match status" value="4"/>
</dbReference>
<protein>
    <submittedName>
        <fullName evidence="11">Zinc finger protein OZF-like</fullName>
    </submittedName>
</protein>
<evidence type="ECO:0000256" key="6">
    <source>
        <dbReference type="ARBA" id="ARBA00022833"/>
    </source>
</evidence>
<dbReference type="Gene3D" id="6.10.140.140">
    <property type="match status" value="1"/>
</dbReference>
<feature type="domain" description="C2H2-type" evidence="9">
    <location>
        <begin position="349"/>
        <end position="376"/>
    </location>
</feature>
<dbReference type="InterPro" id="IPR050331">
    <property type="entry name" value="Zinc_finger"/>
</dbReference>
<reference evidence="11" key="2">
    <citation type="submission" date="2025-08" db="UniProtKB">
        <authorList>
            <consortium name="Ensembl"/>
        </authorList>
    </citation>
    <scope>IDENTIFICATION</scope>
</reference>
<dbReference type="SUPFAM" id="SSF109640">
    <property type="entry name" value="KRAB domain (Kruppel-associated box)"/>
    <property type="match status" value="1"/>
</dbReference>
<evidence type="ECO:0000259" key="9">
    <source>
        <dbReference type="PROSITE" id="PS50157"/>
    </source>
</evidence>
<dbReference type="InterPro" id="IPR036236">
    <property type="entry name" value="Znf_C2H2_sf"/>
</dbReference>
<evidence type="ECO:0000259" key="10">
    <source>
        <dbReference type="PROSITE" id="PS50805"/>
    </source>
</evidence>
<keyword evidence="12" id="KW-1185">Reference proteome</keyword>
<dbReference type="AlphaFoldDB" id="A0A5F8GL35"/>
<feature type="domain" description="C2H2-type" evidence="9">
    <location>
        <begin position="405"/>
        <end position="432"/>
    </location>
</feature>
<evidence type="ECO:0000256" key="1">
    <source>
        <dbReference type="ARBA" id="ARBA00004123"/>
    </source>
</evidence>
<feature type="domain" description="C2H2-type" evidence="9">
    <location>
        <begin position="517"/>
        <end position="544"/>
    </location>
</feature>
<dbReference type="Pfam" id="PF01352">
    <property type="entry name" value="KRAB"/>
    <property type="match status" value="1"/>
</dbReference>
<feature type="domain" description="C2H2-type" evidence="9">
    <location>
        <begin position="461"/>
        <end position="488"/>
    </location>
</feature>